<protein>
    <submittedName>
        <fullName evidence="2">Uncharacterized protein</fullName>
    </submittedName>
</protein>
<name>A0A3M7Q5U0_BRAPC</name>
<sequence>MVIDKLFVLTEKLILKEYRFSGFGIDLQYDLDKKVNLKCKSFKDIGKRHYKRNQAAIVGISSIILLFHVIFKGQESKI</sequence>
<evidence type="ECO:0000256" key="1">
    <source>
        <dbReference type="SAM" id="Phobius"/>
    </source>
</evidence>
<accession>A0A3M7Q5U0</accession>
<keyword evidence="1" id="KW-0472">Membrane</keyword>
<evidence type="ECO:0000313" key="2">
    <source>
        <dbReference type="EMBL" id="RNA06544.1"/>
    </source>
</evidence>
<dbReference type="AlphaFoldDB" id="A0A3M7Q5U0"/>
<organism evidence="2 3">
    <name type="scientific">Brachionus plicatilis</name>
    <name type="common">Marine rotifer</name>
    <name type="synonym">Brachionus muelleri</name>
    <dbReference type="NCBI Taxonomy" id="10195"/>
    <lineage>
        <taxon>Eukaryota</taxon>
        <taxon>Metazoa</taxon>
        <taxon>Spiralia</taxon>
        <taxon>Gnathifera</taxon>
        <taxon>Rotifera</taxon>
        <taxon>Eurotatoria</taxon>
        <taxon>Monogononta</taxon>
        <taxon>Pseudotrocha</taxon>
        <taxon>Ploima</taxon>
        <taxon>Brachionidae</taxon>
        <taxon>Brachionus</taxon>
    </lineage>
</organism>
<proteinExistence type="predicted"/>
<evidence type="ECO:0000313" key="3">
    <source>
        <dbReference type="Proteomes" id="UP000276133"/>
    </source>
</evidence>
<keyword evidence="3" id="KW-1185">Reference proteome</keyword>
<dbReference type="EMBL" id="REGN01007350">
    <property type="protein sequence ID" value="RNA06544.1"/>
    <property type="molecule type" value="Genomic_DNA"/>
</dbReference>
<keyword evidence="1" id="KW-1133">Transmembrane helix</keyword>
<gene>
    <name evidence="2" type="ORF">BpHYR1_032297</name>
</gene>
<reference evidence="2 3" key="1">
    <citation type="journal article" date="2018" name="Sci. Rep.">
        <title>Genomic signatures of local adaptation to the degree of environmental predictability in rotifers.</title>
        <authorList>
            <person name="Franch-Gras L."/>
            <person name="Hahn C."/>
            <person name="Garcia-Roger E.M."/>
            <person name="Carmona M.J."/>
            <person name="Serra M."/>
            <person name="Gomez A."/>
        </authorList>
    </citation>
    <scope>NUCLEOTIDE SEQUENCE [LARGE SCALE GENOMIC DNA]</scope>
    <source>
        <strain evidence="2">HYR1</strain>
    </source>
</reference>
<keyword evidence="1" id="KW-0812">Transmembrane</keyword>
<comment type="caution">
    <text evidence="2">The sequence shown here is derived from an EMBL/GenBank/DDBJ whole genome shotgun (WGS) entry which is preliminary data.</text>
</comment>
<dbReference type="Proteomes" id="UP000276133">
    <property type="component" value="Unassembled WGS sequence"/>
</dbReference>
<feature type="transmembrane region" description="Helical" evidence="1">
    <location>
        <begin position="55"/>
        <end position="71"/>
    </location>
</feature>